<dbReference type="Proteomes" id="UP000030645">
    <property type="component" value="Unassembled WGS sequence"/>
</dbReference>
<organism evidence="1 2">
    <name type="scientific">Morus notabilis</name>
    <dbReference type="NCBI Taxonomy" id="981085"/>
    <lineage>
        <taxon>Eukaryota</taxon>
        <taxon>Viridiplantae</taxon>
        <taxon>Streptophyta</taxon>
        <taxon>Embryophyta</taxon>
        <taxon>Tracheophyta</taxon>
        <taxon>Spermatophyta</taxon>
        <taxon>Magnoliopsida</taxon>
        <taxon>eudicotyledons</taxon>
        <taxon>Gunneridae</taxon>
        <taxon>Pentapetalae</taxon>
        <taxon>rosids</taxon>
        <taxon>fabids</taxon>
        <taxon>Rosales</taxon>
        <taxon>Moraceae</taxon>
        <taxon>Moreae</taxon>
        <taxon>Morus</taxon>
    </lineage>
</organism>
<evidence type="ECO:0000313" key="2">
    <source>
        <dbReference type="Proteomes" id="UP000030645"/>
    </source>
</evidence>
<reference evidence="2" key="1">
    <citation type="submission" date="2013-01" db="EMBL/GenBank/DDBJ databases">
        <title>Draft Genome Sequence of a Mulberry Tree, Morus notabilis C.K. Schneid.</title>
        <authorList>
            <person name="He N."/>
            <person name="Zhao S."/>
        </authorList>
    </citation>
    <scope>NUCLEOTIDE SEQUENCE</scope>
</reference>
<dbReference type="PANTHER" id="PTHR32099">
    <property type="entry name" value="CYSTEINE-RICH REPEAT SECRETORY PROTEIN"/>
    <property type="match status" value="1"/>
</dbReference>
<protein>
    <submittedName>
        <fullName evidence="1">Uncharacterized protein</fullName>
    </submittedName>
</protein>
<sequence length="144" mass="16101">MATAFTVSHTAIHPTKFTQSGCAEETLFPMFASVVSTMPPSFSRVFAPIRRRRAVGWHEYCMLRYSNRSMCGVMETDQTLYIWDTQNVSSNVDEIFQDLRTLLEDLKNRAASGNSLRKFATGNASAPNFQGPGRCCLHSRASIP</sequence>
<gene>
    <name evidence="1" type="ORF">L484_005302</name>
</gene>
<evidence type="ECO:0000313" key="1">
    <source>
        <dbReference type="EMBL" id="EXB49965.1"/>
    </source>
</evidence>
<accession>W9RBT4</accession>
<dbReference type="EMBL" id="KE343969">
    <property type="protein sequence ID" value="EXB49965.1"/>
    <property type="molecule type" value="Genomic_DNA"/>
</dbReference>
<proteinExistence type="predicted"/>
<dbReference type="PANTHER" id="PTHR32099:SF51">
    <property type="entry name" value="CYSTEINE-RICH RECEPTOR-LIKE PROTEIN KINASE 25 ISOFORM X1"/>
    <property type="match status" value="1"/>
</dbReference>
<name>W9RBT4_9ROSA</name>
<keyword evidence="2" id="KW-1185">Reference proteome</keyword>
<dbReference type="AlphaFoldDB" id="W9RBT4"/>